<organism evidence="10 11">
    <name type="scientific">Halobacillus salinarum</name>
    <dbReference type="NCBI Taxonomy" id="2932257"/>
    <lineage>
        <taxon>Bacteria</taxon>
        <taxon>Bacillati</taxon>
        <taxon>Bacillota</taxon>
        <taxon>Bacilli</taxon>
        <taxon>Bacillales</taxon>
        <taxon>Bacillaceae</taxon>
        <taxon>Halobacillus</taxon>
    </lineage>
</organism>
<dbReference type="Pfam" id="PF05504">
    <property type="entry name" value="Spore_GerAC"/>
    <property type="match status" value="1"/>
</dbReference>
<keyword evidence="6" id="KW-0564">Palmitate</keyword>
<evidence type="ECO:0000259" key="9">
    <source>
        <dbReference type="Pfam" id="PF25198"/>
    </source>
</evidence>
<dbReference type="InterPro" id="IPR046953">
    <property type="entry name" value="Spore_GerAC-like_C"/>
</dbReference>
<comment type="subcellular location">
    <subcellularLocation>
        <location evidence="1">Membrane</location>
        <topology evidence="1">Lipid-anchor</topology>
    </subcellularLocation>
</comment>
<sequence>MKFLLIFSTFLLLCGCLPKNYIEQLGIITSAGYDKLEDNKISGTLVIYQFNPSSPNISQVISSEGETLKGVRLNADRKTSHKLVSGQIRLDMYGRKIAEEGLMRYMDTLSRDAKISDMGYIVIADDRASSLLNSINTEDSPNMGTYVQRLVEKSIKRELIPDCSLHEFNHILSDKGIDPVLPLMSKENNKVVIKGLGLLKDDQLVGEIPDQDVFYLMLMQNDLKKGQFQIQLSNKTFSKYLRSISKEKYKNDPLFLSFSEINSNIHISTKEGEAAHPTVKIQLKARLLESSKDLDFKQKKMVKDIEKEVENKITEKLNQLTTSFKEAQVDPLGFGRAYNSENRNDQLSKKELRQIIPDINPEFKVSFKLLRHGITE</sequence>
<feature type="domain" description="Spore germination protein N-terminal" evidence="9">
    <location>
        <begin position="20"/>
        <end position="185"/>
    </location>
</feature>
<dbReference type="InterPro" id="IPR038501">
    <property type="entry name" value="Spore_GerAC_C_sf"/>
</dbReference>
<evidence type="ECO:0000256" key="4">
    <source>
        <dbReference type="ARBA" id="ARBA00022729"/>
    </source>
</evidence>
<dbReference type="InterPro" id="IPR057336">
    <property type="entry name" value="GerAC_N"/>
</dbReference>
<keyword evidence="3" id="KW-0309">Germination</keyword>
<dbReference type="InterPro" id="IPR008844">
    <property type="entry name" value="Spore_GerAC-like"/>
</dbReference>
<evidence type="ECO:0000256" key="5">
    <source>
        <dbReference type="ARBA" id="ARBA00023136"/>
    </source>
</evidence>
<dbReference type="PANTHER" id="PTHR35789">
    <property type="entry name" value="SPORE GERMINATION PROTEIN B3"/>
    <property type="match status" value="1"/>
</dbReference>
<dbReference type="Pfam" id="PF25198">
    <property type="entry name" value="Spore_GerAC_N"/>
    <property type="match status" value="1"/>
</dbReference>
<evidence type="ECO:0000259" key="8">
    <source>
        <dbReference type="Pfam" id="PF05504"/>
    </source>
</evidence>
<keyword evidence="4" id="KW-0732">Signal</keyword>
<dbReference type="PANTHER" id="PTHR35789:SF1">
    <property type="entry name" value="SPORE GERMINATION PROTEIN B3"/>
    <property type="match status" value="1"/>
</dbReference>
<proteinExistence type="inferred from homology"/>
<dbReference type="EMBL" id="CP095073">
    <property type="protein sequence ID" value="UOQ43599.1"/>
    <property type="molecule type" value="Genomic_DNA"/>
</dbReference>
<dbReference type="Proteomes" id="UP000831787">
    <property type="component" value="Chromosome"/>
</dbReference>
<name>A0ABY4EGJ5_9BACI</name>
<evidence type="ECO:0000256" key="2">
    <source>
        <dbReference type="ARBA" id="ARBA00007886"/>
    </source>
</evidence>
<evidence type="ECO:0000256" key="3">
    <source>
        <dbReference type="ARBA" id="ARBA00022544"/>
    </source>
</evidence>
<dbReference type="NCBIfam" id="TIGR02887">
    <property type="entry name" value="spore_ger_x_C"/>
    <property type="match status" value="1"/>
</dbReference>
<evidence type="ECO:0000256" key="6">
    <source>
        <dbReference type="ARBA" id="ARBA00023139"/>
    </source>
</evidence>
<evidence type="ECO:0000256" key="1">
    <source>
        <dbReference type="ARBA" id="ARBA00004635"/>
    </source>
</evidence>
<comment type="similarity">
    <text evidence="2">Belongs to the GerABKC lipoprotein family.</text>
</comment>
<accession>A0ABY4EGJ5</accession>
<protein>
    <submittedName>
        <fullName evidence="10">Ger(X)C family spore germination protein</fullName>
    </submittedName>
</protein>
<keyword evidence="11" id="KW-1185">Reference proteome</keyword>
<keyword evidence="7" id="KW-0449">Lipoprotein</keyword>
<keyword evidence="5" id="KW-0472">Membrane</keyword>
<dbReference type="PROSITE" id="PS51257">
    <property type="entry name" value="PROKAR_LIPOPROTEIN"/>
    <property type="match status" value="1"/>
</dbReference>
<reference evidence="10 11" key="1">
    <citation type="submission" date="2022-04" db="EMBL/GenBank/DDBJ databases">
        <title>Halobacillus sp. isolated from saltern.</title>
        <authorList>
            <person name="Won M."/>
            <person name="Lee C.-M."/>
            <person name="Woen H.-Y."/>
            <person name="Kwon S.-W."/>
        </authorList>
    </citation>
    <scope>NUCLEOTIDE SEQUENCE [LARGE SCALE GENOMIC DNA]</scope>
    <source>
        <strain evidence="10 11">SSBR10-3</strain>
    </source>
</reference>
<evidence type="ECO:0000313" key="11">
    <source>
        <dbReference type="Proteomes" id="UP000831787"/>
    </source>
</evidence>
<dbReference type="RefSeq" id="WP_244708958.1">
    <property type="nucleotide sequence ID" value="NZ_CP095073.1"/>
</dbReference>
<dbReference type="Gene3D" id="3.30.300.210">
    <property type="entry name" value="Nutrient germinant receptor protein C, domain 3"/>
    <property type="match status" value="1"/>
</dbReference>
<feature type="domain" description="Spore germination GerAC-like C-terminal" evidence="8">
    <location>
        <begin position="195"/>
        <end position="373"/>
    </location>
</feature>
<evidence type="ECO:0000256" key="7">
    <source>
        <dbReference type="ARBA" id="ARBA00023288"/>
    </source>
</evidence>
<gene>
    <name evidence="10" type="ORF">MUN89_17045</name>
</gene>
<evidence type="ECO:0000313" key="10">
    <source>
        <dbReference type="EMBL" id="UOQ43599.1"/>
    </source>
</evidence>